<proteinExistence type="predicted"/>
<dbReference type="InterPro" id="IPR017853">
    <property type="entry name" value="GH"/>
</dbReference>
<dbReference type="Gene3D" id="3.90.400.10">
    <property type="entry name" value="Oligo-1,6-glucosidase, Domain 2"/>
    <property type="match status" value="1"/>
</dbReference>
<dbReference type="PANTHER" id="PTHR10357:SF210">
    <property type="entry name" value="MALTODEXTRIN GLUCOSIDASE"/>
    <property type="match status" value="1"/>
</dbReference>
<dbReference type="RefSeq" id="WP_148690066.1">
    <property type="nucleotide sequence ID" value="NZ_LT671858.1"/>
</dbReference>
<dbReference type="EMBL" id="LT671858">
    <property type="protein sequence ID" value="SIM79844.1"/>
    <property type="molecule type" value="Genomic_DNA"/>
</dbReference>
<dbReference type="SMART" id="SM00642">
    <property type="entry name" value="Aamy"/>
    <property type="match status" value="1"/>
</dbReference>
<evidence type="ECO:0000256" key="1">
    <source>
        <dbReference type="ARBA" id="ARBA00022801"/>
    </source>
</evidence>
<reference evidence="4 5" key="1">
    <citation type="submission" date="2016-04" db="EMBL/GenBank/DDBJ databases">
        <authorList>
            <person name="Evans L.H."/>
            <person name="Alamgir A."/>
            <person name="Owens N."/>
            <person name="Weber N.D."/>
            <person name="Virtaneva K."/>
            <person name="Barbian K."/>
            <person name="Babar A."/>
            <person name="Rosenke K."/>
        </authorList>
    </citation>
    <scope>NUCLEOTIDE SEQUENCE [LARGE SCALE GENOMIC DNA]</scope>
    <source>
        <strain evidence="5">S5(T) (JCM 30642 \VKM B-2941)</strain>
    </source>
</reference>
<gene>
    <name evidence="4" type="ORF">CSP5_1645</name>
</gene>
<sequence>MSESGIHKQILFSLPFEEGEESCYLKGSFNCNGDGSVELQKTDDGRNWEVTLKLLPGTYNFFYSVNQYNLFNEHRERIKKPVTLHIKQEYFFHDPDSSRFFSRNGGFFVIRCITPPDVLSVKIEQVGSRKKNNDFKFRSSDYNLFEFISRTDGKYIFYDDHGNRYGPFTPPARDEANKSSNIIYQIFPDRFNRKGSPDAEFTKWGEPPERNSFFGGNIEGIIEKIPYLADLGVDHLYLTPFYSSRSNHRYDIDDYFSVDRRFGTLDQLTTLSKKLQEDKISMILDMVFNHTSIYFPQFVRELREKLPHDQSWYKFIKDTDEGMRIRWPVKDGKTDAFYESFFDNGGMPKLNHRNESVKKFMLDVMKFYAERLNISFLRYDVADSINLNSIGEIFMKFKGKFPEIGHIAEVWCVSDIFFRKGLYTSSMNYGLRKLIISLMNKEISPNRMNSELLNMRFILGDDVYGKMMNIIDSHDTPRIRTILGSEKLAMAAYGIIMIMDGMPSIYYGDELSMEGGPDPDCRRTMEWEKVGSEFYLKFRELVKIRKENPAAYNGIIRFSRDKKGLINITKYSIDQKIEMNLNLGDSEIKTEEKKSLNSIDEKSTSISPEAFSIHFY</sequence>
<dbReference type="PANTHER" id="PTHR10357">
    <property type="entry name" value="ALPHA-AMYLASE FAMILY MEMBER"/>
    <property type="match status" value="1"/>
</dbReference>
<evidence type="ECO:0000259" key="3">
    <source>
        <dbReference type="SMART" id="SM00642"/>
    </source>
</evidence>
<organism evidence="4 5">
    <name type="scientific">Cuniculiplasma divulgatum</name>
    <dbReference type="NCBI Taxonomy" id="1673428"/>
    <lineage>
        <taxon>Archaea</taxon>
        <taxon>Methanobacteriati</taxon>
        <taxon>Thermoplasmatota</taxon>
        <taxon>Thermoplasmata</taxon>
        <taxon>Thermoplasmatales</taxon>
        <taxon>Cuniculiplasmataceae</taxon>
        <taxon>Cuniculiplasma</taxon>
    </lineage>
</organism>
<keyword evidence="1" id="KW-0378">Hydrolase</keyword>
<evidence type="ECO:0000313" key="5">
    <source>
        <dbReference type="Proteomes" id="UP000195607"/>
    </source>
</evidence>
<evidence type="ECO:0000256" key="2">
    <source>
        <dbReference type="ARBA" id="ARBA00023295"/>
    </source>
</evidence>
<dbReference type="InterPro" id="IPR006047">
    <property type="entry name" value="GH13_cat_dom"/>
</dbReference>
<protein>
    <submittedName>
        <fullName evidence="4">Glycosidase</fullName>
    </submittedName>
</protein>
<dbReference type="GO" id="GO:0016798">
    <property type="term" value="F:hydrolase activity, acting on glycosyl bonds"/>
    <property type="evidence" value="ECO:0007669"/>
    <property type="project" value="UniProtKB-KW"/>
</dbReference>
<dbReference type="Pfam" id="PF00128">
    <property type="entry name" value="Alpha-amylase"/>
    <property type="match status" value="1"/>
</dbReference>
<evidence type="ECO:0000313" key="4">
    <source>
        <dbReference type="EMBL" id="SIM79844.1"/>
    </source>
</evidence>
<name>A0A1N5W3P0_9ARCH</name>
<feature type="domain" description="Glycosyl hydrolase family 13 catalytic" evidence="3">
    <location>
        <begin position="185"/>
        <end position="545"/>
    </location>
</feature>
<dbReference type="Gene3D" id="2.60.40.10">
    <property type="entry name" value="Immunoglobulins"/>
    <property type="match status" value="1"/>
</dbReference>
<dbReference type="Proteomes" id="UP000195607">
    <property type="component" value="Chromosome I"/>
</dbReference>
<dbReference type="AlphaFoldDB" id="A0A1N5W3P0"/>
<dbReference type="GO" id="GO:0005975">
    <property type="term" value="P:carbohydrate metabolic process"/>
    <property type="evidence" value="ECO:0007669"/>
    <property type="project" value="InterPro"/>
</dbReference>
<dbReference type="InterPro" id="IPR013783">
    <property type="entry name" value="Ig-like_fold"/>
</dbReference>
<dbReference type="Gene3D" id="3.20.20.80">
    <property type="entry name" value="Glycosidases"/>
    <property type="match status" value="1"/>
</dbReference>
<dbReference type="InterPro" id="IPR045857">
    <property type="entry name" value="O16G_dom_2"/>
</dbReference>
<accession>A0A1N5W3P0</accession>
<dbReference type="SUPFAM" id="SSF51445">
    <property type="entry name" value="(Trans)glycosidases"/>
    <property type="match status" value="1"/>
</dbReference>
<keyword evidence="2 4" id="KW-0326">Glycosidase</keyword>
<dbReference type="GeneID" id="41588887"/>